<dbReference type="GO" id="GO:0022900">
    <property type="term" value="P:electron transport chain"/>
    <property type="evidence" value="ECO:0007669"/>
    <property type="project" value="UniProtKB-UniRule"/>
</dbReference>
<feature type="binding site" evidence="13 14">
    <location>
        <position position="124"/>
    </location>
    <ligand>
        <name>[4Fe-4S] cluster</name>
        <dbReference type="ChEBI" id="CHEBI:49883"/>
        <label>2</label>
    </ligand>
</feature>
<protein>
    <recommendedName>
        <fullName evidence="12 13">Ion-translocating oxidoreductase complex subunit B</fullName>
        <ecNumber evidence="13">7.-.-.-</ecNumber>
    </recommendedName>
    <alternativeName>
        <fullName evidence="13">Rnf electron transport complex subunit B</fullName>
    </alternativeName>
</protein>
<evidence type="ECO:0000313" key="18">
    <source>
        <dbReference type="Proteomes" id="UP000441399"/>
    </source>
</evidence>
<evidence type="ECO:0000259" key="16">
    <source>
        <dbReference type="PROSITE" id="PS51656"/>
    </source>
</evidence>
<keyword evidence="7 13" id="KW-1278">Translocase</keyword>
<evidence type="ECO:0000256" key="2">
    <source>
        <dbReference type="ARBA" id="ARBA00022475"/>
    </source>
</evidence>
<organism evidence="17 18">
    <name type="scientific">BD1-7 clade bacterium</name>
    <dbReference type="NCBI Taxonomy" id="2029982"/>
    <lineage>
        <taxon>Bacteria</taxon>
        <taxon>Pseudomonadati</taxon>
        <taxon>Pseudomonadota</taxon>
        <taxon>Gammaproteobacteria</taxon>
        <taxon>Cellvibrionales</taxon>
        <taxon>Spongiibacteraceae</taxon>
        <taxon>BD1-7 clade</taxon>
    </lineage>
</organism>
<dbReference type="PROSITE" id="PS00198">
    <property type="entry name" value="4FE4S_FER_1"/>
    <property type="match status" value="1"/>
</dbReference>
<dbReference type="NCBIfam" id="NF003475">
    <property type="entry name" value="PRK05113.1"/>
    <property type="match status" value="1"/>
</dbReference>
<comment type="subcellular location">
    <subcellularLocation>
        <location evidence="13">Cell inner membrane</location>
    </subcellularLocation>
</comment>
<feature type="binding site" evidence="13 14">
    <location>
        <position position="63"/>
    </location>
    <ligand>
        <name>[4Fe-4S] cluster</name>
        <dbReference type="ChEBI" id="CHEBI:49883"/>
        <label>1</label>
    </ligand>
</feature>
<keyword evidence="10 13" id="KW-0411">Iron-sulfur</keyword>
<comment type="function">
    <text evidence="13">Part of a membrane-bound complex that couples electron transfer with translocation of ions across the membrane.</text>
</comment>
<keyword evidence="8 13" id="KW-0249">Electron transport</keyword>
<sequence>MLAFFVDHPLIAALIALGSLSVVFGGILGFASVKFKVEGNPIVDQINNLLPQTQCGQCGYPGCKPYAEAIAGGEEINRCPPGGEATIQTLADLLDVEATPLDAEEKVPSYAYIREDECIGCTKCIQACPVDAILGAAKQMHTVIRSECTGCDLCVEPCPVDCIELRPIPQTMQTWSWELPNTPAQDQLIATDARGEVA</sequence>
<dbReference type="Pfam" id="PF14697">
    <property type="entry name" value="Fer4_21"/>
    <property type="match status" value="1"/>
</dbReference>
<dbReference type="Gene3D" id="1.10.15.40">
    <property type="entry name" value="Electron transport complex subunit B, putative Fe-S cluster"/>
    <property type="match status" value="1"/>
</dbReference>
<accession>A0A5S9PA63</accession>
<dbReference type="InterPro" id="IPR017896">
    <property type="entry name" value="4Fe4S_Fe-S-bd"/>
</dbReference>
<evidence type="ECO:0000259" key="15">
    <source>
        <dbReference type="PROSITE" id="PS51379"/>
    </source>
</evidence>
<dbReference type="GO" id="GO:0046872">
    <property type="term" value="F:metal ion binding"/>
    <property type="evidence" value="ECO:0007669"/>
    <property type="project" value="UniProtKB-KW"/>
</dbReference>
<feature type="binding site" evidence="13 14">
    <location>
        <position position="148"/>
    </location>
    <ligand>
        <name>[4Fe-4S] cluster</name>
        <dbReference type="ChEBI" id="CHEBI:49883"/>
        <label>3</label>
    </ligand>
</feature>
<dbReference type="PROSITE" id="PS51656">
    <property type="entry name" value="4FE4S"/>
    <property type="match status" value="1"/>
</dbReference>
<feature type="binding site" evidence="13 14">
    <location>
        <position position="58"/>
    </location>
    <ligand>
        <name>[4Fe-4S] cluster</name>
        <dbReference type="ChEBI" id="CHEBI:49883"/>
        <label>1</label>
    </ligand>
</feature>
<dbReference type="PROSITE" id="PS51379">
    <property type="entry name" value="4FE4S_FER_2"/>
    <property type="match status" value="2"/>
</dbReference>
<evidence type="ECO:0000313" key="17">
    <source>
        <dbReference type="EMBL" id="CAA0100458.1"/>
    </source>
</evidence>
<evidence type="ECO:0000256" key="10">
    <source>
        <dbReference type="ARBA" id="ARBA00023014"/>
    </source>
</evidence>
<feature type="binding site" evidence="13 14">
    <location>
        <position position="79"/>
    </location>
    <ligand>
        <name>[4Fe-4S] cluster</name>
        <dbReference type="ChEBI" id="CHEBI:49883"/>
        <label>1</label>
    </ligand>
</feature>
<comment type="subunit">
    <text evidence="13">The complex is composed of six subunits: RnfA, RnfB, RnfC, RnfD, RnfE and RnfG.</text>
</comment>
<comment type="caution">
    <text evidence="13">Lacks conserved residue(s) required for the propagation of feature annotation.</text>
</comment>
<dbReference type="InterPro" id="IPR010207">
    <property type="entry name" value="Elect_transpt_cplx_RnfB/RsxB"/>
</dbReference>
<dbReference type="PANTHER" id="PTHR42859">
    <property type="entry name" value="OXIDOREDUCTASE"/>
    <property type="match status" value="1"/>
</dbReference>
<evidence type="ECO:0000256" key="3">
    <source>
        <dbReference type="ARBA" id="ARBA00022485"/>
    </source>
</evidence>
<feature type="binding site" evidence="13 14">
    <location>
        <position position="158"/>
    </location>
    <ligand>
        <name>[4Fe-4S] cluster</name>
        <dbReference type="ChEBI" id="CHEBI:49883"/>
        <label>2</label>
    </ligand>
</feature>
<dbReference type="FunFam" id="1.10.15.40:FF:000001">
    <property type="entry name" value="Ion-translocating oxidoreductase complex subunit B"/>
    <property type="match status" value="1"/>
</dbReference>
<dbReference type="Gene3D" id="3.30.70.20">
    <property type="match status" value="1"/>
</dbReference>
<evidence type="ECO:0000256" key="1">
    <source>
        <dbReference type="ARBA" id="ARBA00022448"/>
    </source>
</evidence>
<dbReference type="PANTHER" id="PTHR42859:SF3">
    <property type="entry name" value="ION-TRANSLOCATING OXIDOREDUCTASE COMPLEX SUBUNIT B"/>
    <property type="match status" value="1"/>
</dbReference>
<dbReference type="AlphaFoldDB" id="A0A5S9PA63"/>
<dbReference type="GO" id="GO:0051539">
    <property type="term" value="F:4 iron, 4 sulfur cluster binding"/>
    <property type="evidence" value="ECO:0007669"/>
    <property type="project" value="UniProtKB-UniRule"/>
</dbReference>
<proteinExistence type="inferred from homology"/>
<dbReference type="EMBL" id="CACSIO010000006">
    <property type="protein sequence ID" value="CAA0100458.1"/>
    <property type="molecule type" value="Genomic_DNA"/>
</dbReference>
<keyword evidence="4 13" id="KW-0997">Cell inner membrane</keyword>
<keyword evidence="18" id="KW-1185">Reference proteome</keyword>
<dbReference type="HAMAP" id="MF_00463">
    <property type="entry name" value="RsxB_RnfB"/>
    <property type="match status" value="1"/>
</dbReference>
<feature type="binding site" evidence="13 14">
    <location>
        <position position="128"/>
    </location>
    <ligand>
        <name>[4Fe-4S] cluster</name>
        <dbReference type="ChEBI" id="CHEBI:49883"/>
        <label>3</label>
    </ligand>
</feature>
<evidence type="ECO:0000256" key="11">
    <source>
        <dbReference type="ARBA" id="ARBA00023136"/>
    </source>
</evidence>
<keyword evidence="9 13" id="KW-0408">Iron</keyword>
<comment type="cofactor">
    <cofactor evidence="13 14">
        <name>[4Fe-4S] cluster</name>
        <dbReference type="ChEBI" id="CHEBI:49883"/>
    </cofactor>
    <text evidence="13 14">Binds 3 [4Fe-4S] clusters.</text>
</comment>
<dbReference type="NCBIfam" id="TIGR01944">
    <property type="entry name" value="rnfB"/>
    <property type="match status" value="1"/>
</dbReference>
<comment type="similarity">
    <text evidence="13">Belongs to the 4Fe4S bacterial-type ferredoxin family. RnfB subfamily.</text>
</comment>
<evidence type="ECO:0000256" key="9">
    <source>
        <dbReference type="ARBA" id="ARBA00023004"/>
    </source>
</evidence>
<reference evidence="17 18" key="1">
    <citation type="submission" date="2019-11" db="EMBL/GenBank/DDBJ databases">
        <authorList>
            <person name="Holert J."/>
        </authorList>
    </citation>
    <scope>NUCLEOTIDE SEQUENCE [LARGE SCALE GENOMIC DNA]</scope>
    <source>
        <strain evidence="17">SB11_3</strain>
    </source>
</reference>
<dbReference type="InterPro" id="IPR016463">
    <property type="entry name" value="RnfB/RsxB_Proteobac"/>
</dbReference>
<dbReference type="GO" id="GO:0005886">
    <property type="term" value="C:plasma membrane"/>
    <property type="evidence" value="ECO:0007669"/>
    <property type="project" value="UniProtKB-SubCell"/>
</dbReference>
<feature type="domain" description="4Fe-4S" evidence="16">
    <location>
        <begin position="38"/>
        <end position="96"/>
    </location>
</feature>
<dbReference type="OrthoDB" id="9789936at2"/>
<keyword evidence="1 13" id="KW-0813">Transport</keyword>
<dbReference type="Pfam" id="PF04060">
    <property type="entry name" value="FeS"/>
    <property type="match status" value="1"/>
</dbReference>
<keyword evidence="2 13" id="KW-1003">Cell membrane</keyword>
<name>A0A5S9PA63_9GAMM</name>
<evidence type="ECO:0000256" key="14">
    <source>
        <dbReference type="PIRSR" id="PIRSR005784-1"/>
    </source>
</evidence>
<dbReference type="InterPro" id="IPR050294">
    <property type="entry name" value="RnfB_subfamily"/>
</dbReference>
<dbReference type="InterPro" id="IPR017900">
    <property type="entry name" value="4Fe4S_Fe_S_CS"/>
</dbReference>
<keyword evidence="3 13" id="KW-0004">4Fe-4S</keyword>
<feature type="domain" description="4Fe-4S ferredoxin-type" evidence="15">
    <location>
        <begin position="139"/>
        <end position="168"/>
    </location>
</feature>
<feature type="binding site" evidence="13 14">
    <location>
        <position position="154"/>
    </location>
    <ligand>
        <name>[4Fe-4S] cluster</name>
        <dbReference type="ChEBI" id="CHEBI:49883"/>
        <label>3</label>
    </ligand>
</feature>
<keyword evidence="6 13" id="KW-0677">Repeat</keyword>
<feature type="binding site" evidence="13 14">
    <location>
        <position position="118"/>
    </location>
    <ligand>
        <name>[4Fe-4S] cluster</name>
        <dbReference type="ChEBI" id="CHEBI:49883"/>
        <label>2</label>
    </ligand>
</feature>
<feature type="domain" description="4Fe-4S ferredoxin-type" evidence="15">
    <location>
        <begin position="109"/>
        <end position="138"/>
    </location>
</feature>
<keyword evidence="5 13" id="KW-0479">Metal-binding</keyword>
<feature type="binding site" evidence="13 14">
    <location>
        <position position="151"/>
    </location>
    <ligand>
        <name>[4Fe-4S] cluster</name>
        <dbReference type="ChEBI" id="CHEBI:49883"/>
        <label>3</label>
    </ligand>
</feature>
<evidence type="ECO:0000256" key="8">
    <source>
        <dbReference type="ARBA" id="ARBA00022982"/>
    </source>
</evidence>
<feature type="binding site" evidence="13 14">
    <location>
        <position position="55"/>
    </location>
    <ligand>
        <name>[4Fe-4S] cluster</name>
        <dbReference type="ChEBI" id="CHEBI:49883"/>
        <label>1</label>
    </ligand>
</feature>
<keyword evidence="11 13" id="KW-0472">Membrane</keyword>
<evidence type="ECO:0000256" key="12">
    <source>
        <dbReference type="ARBA" id="ARBA00067794"/>
    </source>
</evidence>
<dbReference type="EC" id="7.-.-.-" evidence="13"/>
<gene>
    <name evidence="17" type="primary">rsxB</name>
    <name evidence="13" type="synonym">rnfB</name>
    <name evidence="17" type="ORF">OPDIPICF_04311</name>
</gene>
<dbReference type="InterPro" id="IPR007202">
    <property type="entry name" value="4Fe-4S_dom"/>
</dbReference>
<evidence type="ECO:0000256" key="4">
    <source>
        <dbReference type="ARBA" id="ARBA00022519"/>
    </source>
</evidence>
<dbReference type="Proteomes" id="UP000441399">
    <property type="component" value="Unassembled WGS sequence"/>
</dbReference>
<feature type="region of interest" description="Hydrophobic" evidence="13">
    <location>
        <begin position="1"/>
        <end position="32"/>
    </location>
</feature>
<dbReference type="SUPFAM" id="SSF54862">
    <property type="entry name" value="4Fe-4S ferredoxins"/>
    <property type="match status" value="1"/>
</dbReference>
<evidence type="ECO:0000256" key="6">
    <source>
        <dbReference type="ARBA" id="ARBA00022737"/>
    </source>
</evidence>
<evidence type="ECO:0000256" key="5">
    <source>
        <dbReference type="ARBA" id="ARBA00022723"/>
    </source>
</evidence>
<dbReference type="GO" id="GO:0009055">
    <property type="term" value="F:electron transfer activity"/>
    <property type="evidence" value="ECO:0007669"/>
    <property type="project" value="InterPro"/>
</dbReference>
<feature type="binding site" evidence="13 14">
    <location>
        <position position="121"/>
    </location>
    <ligand>
        <name>[4Fe-4S] cluster</name>
        <dbReference type="ChEBI" id="CHEBI:49883"/>
        <label>2</label>
    </ligand>
</feature>
<evidence type="ECO:0000256" key="7">
    <source>
        <dbReference type="ARBA" id="ARBA00022967"/>
    </source>
</evidence>
<dbReference type="PIRSF" id="PIRSF005784">
    <property type="entry name" value="Elect_transpt_RnfB"/>
    <property type="match status" value="1"/>
</dbReference>
<evidence type="ECO:0000256" key="13">
    <source>
        <dbReference type="HAMAP-Rule" id="MF_00463"/>
    </source>
</evidence>